<accession>A0A1A3GKJ7</accession>
<organism evidence="1 2">
    <name type="scientific">Mycolicibacterium mucogenicum</name>
    <name type="common">Mycobacterium mucogenicum</name>
    <dbReference type="NCBI Taxonomy" id="56689"/>
    <lineage>
        <taxon>Bacteria</taxon>
        <taxon>Bacillati</taxon>
        <taxon>Actinomycetota</taxon>
        <taxon>Actinomycetes</taxon>
        <taxon>Mycobacteriales</taxon>
        <taxon>Mycobacteriaceae</taxon>
        <taxon>Mycolicibacterium</taxon>
    </lineage>
</organism>
<dbReference type="InterPro" id="IPR037914">
    <property type="entry name" value="SpoVT-AbrB_sf"/>
</dbReference>
<dbReference type="OrthoDB" id="9913094at2"/>
<dbReference type="SUPFAM" id="SSF89447">
    <property type="entry name" value="AbrB/MazE/MraZ-like"/>
    <property type="match status" value="1"/>
</dbReference>
<evidence type="ECO:0000313" key="1">
    <source>
        <dbReference type="EMBL" id="OBJ36567.1"/>
    </source>
</evidence>
<evidence type="ECO:0000313" key="2">
    <source>
        <dbReference type="Proteomes" id="UP000093898"/>
    </source>
</evidence>
<proteinExistence type="predicted"/>
<dbReference type="AlphaFoldDB" id="A0A1A3GKJ7"/>
<sequence>MKLLGRPWGPRTITQVYQVSVPKKLLDQVNIQKHDEVYFAVSADNPGVICMLPGKRTTLTPTEDGEMQAVVT</sequence>
<gene>
    <name evidence="1" type="ORF">A5630_06860</name>
</gene>
<reference evidence="1 2" key="1">
    <citation type="submission" date="2016-06" db="EMBL/GenBank/DDBJ databases">
        <authorList>
            <person name="Kjaerup R.B."/>
            <person name="Dalgaard T.S."/>
            <person name="Juul-Madsen H.R."/>
        </authorList>
    </citation>
    <scope>NUCLEOTIDE SEQUENCE [LARGE SCALE GENOMIC DNA]</scope>
    <source>
        <strain evidence="1 2">1127319.6</strain>
    </source>
</reference>
<dbReference type="EMBL" id="LZLC01000245">
    <property type="protein sequence ID" value="OBJ36567.1"/>
    <property type="molecule type" value="Genomic_DNA"/>
</dbReference>
<dbReference type="Proteomes" id="UP000093898">
    <property type="component" value="Unassembled WGS sequence"/>
</dbReference>
<comment type="caution">
    <text evidence="1">The sequence shown here is derived from an EMBL/GenBank/DDBJ whole genome shotgun (WGS) entry which is preliminary data.</text>
</comment>
<protein>
    <submittedName>
        <fullName evidence="1">Uncharacterized protein</fullName>
    </submittedName>
</protein>
<dbReference type="RefSeq" id="WP_064985869.1">
    <property type="nucleotide sequence ID" value="NZ_LZLC01000245.1"/>
</dbReference>
<name>A0A1A3GKJ7_MYCMU</name>